<evidence type="ECO:0000313" key="3">
    <source>
        <dbReference type="Proteomes" id="UP000324575"/>
    </source>
</evidence>
<dbReference type="InterPro" id="IPR025584">
    <property type="entry name" value="Cthe_2159"/>
</dbReference>
<evidence type="ECO:0000313" key="2">
    <source>
        <dbReference type="EMBL" id="KAA6302555.1"/>
    </source>
</evidence>
<organism evidence="2 3">
    <name type="scientific">Candidatus Ordinivivax streblomastigis</name>
    <dbReference type="NCBI Taxonomy" id="2540710"/>
    <lineage>
        <taxon>Bacteria</taxon>
        <taxon>Pseudomonadati</taxon>
        <taxon>Bacteroidota</taxon>
        <taxon>Bacteroidia</taxon>
        <taxon>Bacteroidales</taxon>
        <taxon>Candidatus Ordinivivax</taxon>
    </lineage>
</organism>
<comment type="caution">
    <text evidence="2">The sequence shown here is derived from an EMBL/GenBank/DDBJ whole genome shotgun (WGS) entry which is preliminary data.</text>
</comment>
<dbReference type="AlphaFoldDB" id="A0A5M8P260"/>
<dbReference type="EMBL" id="SNRX01000007">
    <property type="protein sequence ID" value="KAA6302555.1"/>
    <property type="molecule type" value="Genomic_DNA"/>
</dbReference>
<evidence type="ECO:0000256" key="1">
    <source>
        <dbReference type="SAM" id="SignalP"/>
    </source>
</evidence>
<sequence length="723" mass="73229">MRKIFLILIAFLGNFVAFSQQNIVVHQGDNVLLDTNVLQMQNIHFEDHNSIFTFNNGAFQTFSLSAIDSVTFAGEPIAVDKIHITFAENQVAIVNPFENYGVTISTNGANVSVKAATGIADIEYLINGGSSNGSITFQSDLSAVLTFDNLTLTNLSRAAIEITSEKFTRIKLLGTNALADGAGSSNDAPLVSKGAFVFNGNGSLQVVGVKKHGISSKKEISVFGGNFTITAASDGFHSEGFEINTSNSILNITAAGDGIDAGGVAANIGNCILTINSTANDVKGIKTDENLTINGANITMTIAGAQSKGLSSKKDIVVLSGNISITASGAAVLTATGSGYDPAYCTAVKADNLIQVDGGIINITSTTSANGGKGFSCDGDIVINGGNITITTAGDGAVYTNESGAKDSYTAACIKSNKNIQLLGGTLNCSSSGTGGKGITADGTITIGVSSASDSNLTLNVGTSGARFLVSGSTGGGGGWPPGGGNNADYANPKIIKCQGNLTVNSGTLRLNGTTEGGEGLESKSTLTINGGDINIHSYDDCINASTNITINGGTTYCVSTGNDGIDSNGTLTINGGFTLSNGTRSPEEGFDCDNNQFKITGGIIVGTGGATSNPTASACTQRAIKYTGTAGNAICIKNATGEIILLFQMPTYTGTGGGGGPGGGNSMIVLFTDPKLANESYTLQYGGTITGGTTVNGYNTGGSYSGGSTKSFTISSMLTAVN</sequence>
<dbReference type="Proteomes" id="UP000324575">
    <property type="component" value="Unassembled WGS sequence"/>
</dbReference>
<name>A0A5M8P260_9BACT</name>
<keyword evidence="1" id="KW-0732">Signal</keyword>
<evidence type="ECO:0008006" key="4">
    <source>
        <dbReference type="Google" id="ProtNLM"/>
    </source>
</evidence>
<accession>A0A5M8P260</accession>
<feature type="signal peptide" evidence="1">
    <location>
        <begin position="1"/>
        <end position="19"/>
    </location>
</feature>
<gene>
    <name evidence="2" type="ORF">EZS26_001387</name>
</gene>
<protein>
    <recommendedName>
        <fullName evidence="4">Carbohydrate-binding domain-containing protein</fullName>
    </recommendedName>
</protein>
<feature type="chain" id="PRO_5024318443" description="Carbohydrate-binding domain-containing protein" evidence="1">
    <location>
        <begin position="20"/>
        <end position="723"/>
    </location>
</feature>
<reference evidence="2 3" key="1">
    <citation type="submission" date="2019-03" db="EMBL/GenBank/DDBJ databases">
        <title>Single cell metagenomics reveals metabolic interactions within the superorganism composed of flagellate Streblomastix strix and complex community of Bacteroidetes bacteria on its surface.</title>
        <authorList>
            <person name="Treitli S.C."/>
            <person name="Kolisko M."/>
            <person name="Husnik F."/>
            <person name="Keeling P."/>
            <person name="Hampl V."/>
        </authorList>
    </citation>
    <scope>NUCLEOTIDE SEQUENCE [LARGE SCALE GENOMIC DNA]</scope>
    <source>
        <strain evidence="2">St1</strain>
    </source>
</reference>
<dbReference type="Pfam" id="PF14262">
    <property type="entry name" value="Cthe_2159"/>
    <property type="match status" value="3"/>
</dbReference>
<proteinExistence type="predicted"/>